<proteinExistence type="predicted"/>
<feature type="non-terminal residue" evidence="2">
    <location>
        <position position="1"/>
    </location>
</feature>
<accession>A0A6A0AQ16</accession>
<feature type="non-terminal residue" evidence="2">
    <location>
        <position position="80"/>
    </location>
</feature>
<dbReference type="EMBL" id="BLLF01009452">
    <property type="protein sequence ID" value="GFH33727.1"/>
    <property type="molecule type" value="Genomic_DNA"/>
</dbReference>
<evidence type="ECO:0000313" key="2">
    <source>
        <dbReference type="EMBL" id="GFH33727.1"/>
    </source>
</evidence>
<reference evidence="2 3" key="1">
    <citation type="submission" date="2020-02" db="EMBL/GenBank/DDBJ databases">
        <title>Draft genome sequence of Haematococcus lacustris strain NIES-144.</title>
        <authorList>
            <person name="Morimoto D."/>
            <person name="Nakagawa S."/>
            <person name="Yoshida T."/>
            <person name="Sawayama S."/>
        </authorList>
    </citation>
    <scope>NUCLEOTIDE SEQUENCE [LARGE SCALE GENOMIC DNA]</scope>
    <source>
        <strain evidence="2 3">NIES-144</strain>
    </source>
</reference>
<evidence type="ECO:0000313" key="3">
    <source>
        <dbReference type="Proteomes" id="UP000485058"/>
    </source>
</evidence>
<evidence type="ECO:0000256" key="1">
    <source>
        <dbReference type="SAM" id="MobiDB-lite"/>
    </source>
</evidence>
<sequence>MTSRAGTAQPRMRTRSTGSVSSSWWRCWSAAAPSWAMRPSWPSCSSAVRSPPTAGSSARRHCVLRSQSVQPSSCISWVVT</sequence>
<gene>
    <name evidence="2" type="ORF">HaLaN_33137</name>
</gene>
<protein>
    <submittedName>
        <fullName evidence="2">Uncharacterized protein</fullName>
    </submittedName>
</protein>
<feature type="region of interest" description="Disordered" evidence="1">
    <location>
        <begin position="1"/>
        <end position="23"/>
    </location>
</feature>
<name>A0A6A0AQ16_HAELA</name>
<dbReference type="Proteomes" id="UP000485058">
    <property type="component" value="Unassembled WGS sequence"/>
</dbReference>
<dbReference type="AlphaFoldDB" id="A0A6A0AQ16"/>
<keyword evidence="3" id="KW-1185">Reference proteome</keyword>
<comment type="caution">
    <text evidence="2">The sequence shown here is derived from an EMBL/GenBank/DDBJ whole genome shotgun (WGS) entry which is preliminary data.</text>
</comment>
<organism evidence="2 3">
    <name type="scientific">Haematococcus lacustris</name>
    <name type="common">Green alga</name>
    <name type="synonym">Haematococcus pluvialis</name>
    <dbReference type="NCBI Taxonomy" id="44745"/>
    <lineage>
        <taxon>Eukaryota</taxon>
        <taxon>Viridiplantae</taxon>
        <taxon>Chlorophyta</taxon>
        <taxon>core chlorophytes</taxon>
        <taxon>Chlorophyceae</taxon>
        <taxon>CS clade</taxon>
        <taxon>Chlamydomonadales</taxon>
        <taxon>Haematococcaceae</taxon>
        <taxon>Haematococcus</taxon>
    </lineage>
</organism>